<proteinExistence type="predicted"/>
<dbReference type="AlphaFoldDB" id="A0A4Y2BRB1"/>
<evidence type="ECO:0000313" key="2">
    <source>
        <dbReference type="Proteomes" id="UP000499080"/>
    </source>
</evidence>
<organism evidence="1 2">
    <name type="scientific">Araneus ventricosus</name>
    <name type="common">Orbweaver spider</name>
    <name type="synonym">Epeira ventricosa</name>
    <dbReference type="NCBI Taxonomy" id="182803"/>
    <lineage>
        <taxon>Eukaryota</taxon>
        <taxon>Metazoa</taxon>
        <taxon>Ecdysozoa</taxon>
        <taxon>Arthropoda</taxon>
        <taxon>Chelicerata</taxon>
        <taxon>Arachnida</taxon>
        <taxon>Araneae</taxon>
        <taxon>Araneomorphae</taxon>
        <taxon>Entelegynae</taxon>
        <taxon>Araneoidea</taxon>
        <taxon>Araneidae</taxon>
        <taxon>Araneus</taxon>
    </lineage>
</organism>
<dbReference type="EMBL" id="BGPR01000103">
    <property type="protein sequence ID" value="GBL94493.1"/>
    <property type="molecule type" value="Genomic_DNA"/>
</dbReference>
<protein>
    <submittedName>
        <fullName evidence="1">Uncharacterized protein</fullName>
    </submittedName>
</protein>
<reference evidence="1 2" key="1">
    <citation type="journal article" date="2019" name="Sci. Rep.">
        <title>Orb-weaving spider Araneus ventricosus genome elucidates the spidroin gene catalogue.</title>
        <authorList>
            <person name="Kono N."/>
            <person name="Nakamura H."/>
            <person name="Ohtoshi R."/>
            <person name="Moran D.A.P."/>
            <person name="Shinohara A."/>
            <person name="Yoshida Y."/>
            <person name="Fujiwara M."/>
            <person name="Mori M."/>
            <person name="Tomita M."/>
            <person name="Arakawa K."/>
        </authorList>
    </citation>
    <scope>NUCLEOTIDE SEQUENCE [LARGE SCALE GENOMIC DNA]</scope>
</reference>
<sequence>MIPENATLFSISLLGKKIRLNVRENSCDVTASRGEYIRAALWIREWNVEPLELLWSFVCSASLEAGELSAIESAIIVVISDFLTVCVAKSQSAELLLPVNCCLFTLLIF</sequence>
<gene>
    <name evidence="1" type="ORF">AVEN_235593_1</name>
</gene>
<dbReference type="Proteomes" id="UP000499080">
    <property type="component" value="Unassembled WGS sequence"/>
</dbReference>
<evidence type="ECO:0000313" key="1">
    <source>
        <dbReference type="EMBL" id="GBL94493.1"/>
    </source>
</evidence>
<keyword evidence="2" id="KW-1185">Reference proteome</keyword>
<name>A0A4Y2BRB1_ARAVE</name>
<accession>A0A4Y2BRB1</accession>
<comment type="caution">
    <text evidence="1">The sequence shown here is derived from an EMBL/GenBank/DDBJ whole genome shotgun (WGS) entry which is preliminary data.</text>
</comment>